<dbReference type="SUPFAM" id="SSF55729">
    <property type="entry name" value="Acyl-CoA N-acyltransferases (Nat)"/>
    <property type="match status" value="1"/>
</dbReference>
<dbReference type="InterPro" id="IPR016181">
    <property type="entry name" value="Acyl_CoA_acyltransferase"/>
</dbReference>
<dbReference type="EMBL" id="BMEV01000029">
    <property type="protein sequence ID" value="GFZ76341.1"/>
    <property type="molecule type" value="Genomic_DNA"/>
</dbReference>
<evidence type="ECO:0000313" key="2">
    <source>
        <dbReference type="EMBL" id="GFZ76341.1"/>
    </source>
</evidence>
<keyword evidence="3" id="KW-1185">Reference proteome</keyword>
<reference evidence="2" key="2">
    <citation type="submission" date="2020-09" db="EMBL/GenBank/DDBJ databases">
        <authorList>
            <person name="Sun Q."/>
            <person name="Zhou Y."/>
        </authorList>
    </citation>
    <scope>NUCLEOTIDE SEQUENCE</scope>
    <source>
        <strain evidence="2">CGMCC 1.12360</strain>
    </source>
</reference>
<dbReference type="RefSeq" id="WP_188392023.1">
    <property type="nucleotide sequence ID" value="NZ_BMEV01000029.1"/>
</dbReference>
<dbReference type="Proteomes" id="UP000602050">
    <property type="component" value="Unassembled WGS sequence"/>
</dbReference>
<accession>A0A8J2X8U7</accession>
<proteinExistence type="predicted"/>
<dbReference type="GO" id="GO:0016747">
    <property type="term" value="F:acyltransferase activity, transferring groups other than amino-acyl groups"/>
    <property type="evidence" value="ECO:0007669"/>
    <property type="project" value="InterPro"/>
</dbReference>
<dbReference type="CDD" id="cd04301">
    <property type="entry name" value="NAT_SF"/>
    <property type="match status" value="1"/>
</dbReference>
<dbReference type="Gene3D" id="3.40.630.30">
    <property type="match status" value="1"/>
</dbReference>
<feature type="domain" description="N-acetyltransferase" evidence="1">
    <location>
        <begin position="11"/>
        <end position="138"/>
    </location>
</feature>
<dbReference type="PROSITE" id="PS51186">
    <property type="entry name" value="GNAT"/>
    <property type="match status" value="1"/>
</dbReference>
<evidence type="ECO:0000259" key="1">
    <source>
        <dbReference type="PROSITE" id="PS51186"/>
    </source>
</evidence>
<gene>
    <name evidence="2" type="ORF">GCM10010978_17530</name>
</gene>
<protein>
    <recommendedName>
        <fullName evidence="1">N-acetyltransferase domain-containing protein</fullName>
    </recommendedName>
</protein>
<name>A0A8J2X8U7_9BACI</name>
<dbReference type="Pfam" id="PF13673">
    <property type="entry name" value="Acetyltransf_10"/>
    <property type="match status" value="1"/>
</dbReference>
<comment type="caution">
    <text evidence="2">The sequence shown here is derived from an EMBL/GenBank/DDBJ whole genome shotgun (WGS) entry which is preliminary data.</text>
</comment>
<evidence type="ECO:0000313" key="3">
    <source>
        <dbReference type="Proteomes" id="UP000602050"/>
    </source>
</evidence>
<organism evidence="2 3">
    <name type="scientific">Compostibacillus humi</name>
    <dbReference type="NCBI Taxonomy" id="1245525"/>
    <lineage>
        <taxon>Bacteria</taxon>
        <taxon>Bacillati</taxon>
        <taxon>Bacillota</taxon>
        <taxon>Bacilli</taxon>
        <taxon>Bacillales</taxon>
        <taxon>Bacillaceae</taxon>
        <taxon>Compostibacillus</taxon>
    </lineage>
</organism>
<reference evidence="2" key="1">
    <citation type="journal article" date="2014" name="Int. J. Syst. Evol. Microbiol.">
        <title>Complete genome sequence of Corynebacterium casei LMG S-19264T (=DSM 44701T), isolated from a smear-ripened cheese.</title>
        <authorList>
            <consortium name="US DOE Joint Genome Institute (JGI-PGF)"/>
            <person name="Walter F."/>
            <person name="Albersmeier A."/>
            <person name="Kalinowski J."/>
            <person name="Ruckert C."/>
        </authorList>
    </citation>
    <scope>NUCLEOTIDE SEQUENCE</scope>
    <source>
        <strain evidence="2">CGMCC 1.12360</strain>
    </source>
</reference>
<dbReference type="AlphaFoldDB" id="A0A8J2X8U7"/>
<dbReference type="InterPro" id="IPR000182">
    <property type="entry name" value="GNAT_dom"/>
</dbReference>
<sequence>MEVRLRNNRKVFIREYEDRDFHLIQALNKREGWTNLAVNSERTKIAWEHSNVAIVAETENDEIAGFIRGLTDTAISIYICELLIDKKFRGQGLGETLLCYVQQLYPNARIDLLATRISRSFYEKLGFRHFAGFRRTKG</sequence>